<reference evidence="2 3" key="1">
    <citation type="submission" date="2016-10" db="EMBL/GenBank/DDBJ databases">
        <authorList>
            <person name="de Groot N.N."/>
        </authorList>
    </citation>
    <scope>NUCLEOTIDE SEQUENCE [LARGE SCALE GENOMIC DNA]</scope>
    <source>
        <strain evidence="2 3">DSM 17794</strain>
    </source>
</reference>
<name>A0A1I5BXG4_9FLAO</name>
<feature type="transmembrane region" description="Helical" evidence="1">
    <location>
        <begin position="12"/>
        <end position="33"/>
    </location>
</feature>
<protein>
    <submittedName>
        <fullName evidence="2">Uncharacterized iron-regulated membrane protein</fullName>
    </submittedName>
</protein>
<feature type="transmembrane region" description="Helical" evidence="1">
    <location>
        <begin position="184"/>
        <end position="207"/>
    </location>
</feature>
<sequence>MKNRTLLKYHSWFGLIAGLFLLLMGLSGSILVFHKQLDSWFFKDQLQQKFSGTQQLDLAVENVQKVYPGWDTRLKQFEAGEVLVFDLRNQKERRYVFVAPDTGEIQKETNANTHFTSWLLKLHYSLHAGAIGRILVLLFGIIFFLSLLSGIILYRKSIFKTFAFRVKLNRKNSRNFYSSLHRYVGVWSLLLNLVLVITGIVLAYAVAQSGLNPLPAPSGPQVEISIKNSLEELKEDFPDFTPTYIRLPLNKDADITVFGKFSGDAFFYSEFYNYIRLDYRNAEISSVKKVAEASFSDKLASTVMPLHYAEFGGLPMKILYCLIGLSGPFLSVSGFFIWQKRKRKRR</sequence>
<accession>A0A1I5BXG4</accession>
<keyword evidence="1" id="KW-1133">Transmembrane helix</keyword>
<gene>
    <name evidence="2" type="ORF">SAMN05660413_02608</name>
</gene>
<feature type="transmembrane region" description="Helical" evidence="1">
    <location>
        <begin position="130"/>
        <end position="154"/>
    </location>
</feature>
<keyword evidence="1" id="KW-0812">Transmembrane</keyword>
<organism evidence="2 3">
    <name type="scientific">Salegentibacter flavus</name>
    <dbReference type="NCBI Taxonomy" id="287099"/>
    <lineage>
        <taxon>Bacteria</taxon>
        <taxon>Pseudomonadati</taxon>
        <taxon>Bacteroidota</taxon>
        <taxon>Flavobacteriia</taxon>
        <taxon>Flavobacteriales</taxon>
        <taxon>Flavobacteriaceae</taxon>
        <taxon>Salegentibacter</taxon>
    </lineage>
</organism>
<dbReference type="AlphaFoldDB" id="A0A1I5BXG4"/>
<proteinExistence type="predicted"/>
<dbReference type="STRING" id="287099.SAMN05660413_02608"/>
<dbReference type="Proteomes" id="UP000199153">
    <property type="component" value="Unassembled WGS sequence"/>
</dbReference>
<evidence type="ECO:0000313" key="3">
    <source>
        <dbReference type="Proteomes" id="UP000199153"/>
    </source>
</evidence>
<feature type="transmembrane region" description="Helical" evidence="1">
    <location>
        <begin position="317"/>
        <end position="338"/>
    </location>
</feature>
<dbReference type="RefSeq" id="WP_093410461.1">
    <property type="nucleotide sequence ID" value="NZ_FOVL01000017.1"/>
</dbReference>
<keyword evidence="1" id="KW-0472">Membrane</keyword>
<dbReference type="PANTHER" id="PTHR34219:SF3">
    <property type="entry name" value="BLL7967 PROTEIN"/>
    <property type="match status" value="1"/>
</dbReference>
<keyword evidence="3" id="KW-1185">Reference proteome</keyword>
<dbReference type="Pfam" id="PF03929">
    <property type="entry name" value="PepSY_TM"/>
    <property type="match status" value="1"/>
</dbReference>
<dbReference type="PANTHER" id="PTHR34219">
    <property type="entry name" value="IRON-REGULATED INNER MEMBRANE PROTEIN-RELATED"/>
    <property type="match status" value="1"/>
</dbReference>
<evidence type="ECO:0000313" key="2">
    <source>
        <dbReference type="EMBL" id="SFN79384.1"/>
    </source>
</evidence>
<dbReference type="EMBL" id="FOVL01000017">
    <property type="protein sequence ID" value="SFN79384.1"/>
    <property type="molecule type" value="Genomic_DNA"/>
</dbReference>
<dbReference type="InterPro" id="IPR005625">
    <property type="entry name" value="PepSY-ass_TM"/>
</dbReference>
<dbReference type="OrthoDB" id="111691at2"/>
<evidence type="ECO:0000256" key="1">
    <source>
        <dbReference type="SAM" id="Phobius"/>
    </source>
</evidence>